<dbReference type="PANTHER" id="PTHR48090:SF7">
    <property type="entry name" value="RFBJ PROTEIN"/>
    <property type="match status" value="1"/>
</dbReference>
<evidence type="ECO:0000313" key="3">
    <source>
        <dbReference type="EMBL" id="EEF58503.1"/>
    </source>
</evidence>
<organism evidence="3 4">
    <name type="scientific">Pedosphaera parvula (strain Ellin514)</name>
    <dbReference type="NCBI Taxonomy" id="320771"/>
    <lineage>
        <taxon>Bacteria</taxon>
        <taxon>Pseudomonadati</taxon>
        <taxon>Verrucomicrobiota</taxon>
        <taxon>Pedosphaerae</taxon>
        <taxon>Pedosphaerales</taxon>
        <taxon>Pedosphaeraceae</taxon>
        <taxon>Pedosphaera</taxon>
    </lineage>
</organism>
<dbReference type="CDD" id="cd04179">
    <property type="entry name" value="DPM_DPG-synthase_like"/>
    <property type="match status" value="1"/>
</dbReference>
<dbReference type="EMBL" id="ABOX02000042">
    <property type="protein sequence ID" value="EEF58503.1"/>
    <property type="molecule type" value="Genomic_DNA"/>
</dbReference>
<dbReference type="PANTHER" id="PTHR48090">
    <property type="entry name" value="UNDECAPRENYL-PHOSPHATE 4-DEOXY-4-FORMAMIDO-L-ARABINOSE TRANSFERASE-RELATED"/>
    <property type="match status" value="1"/>
</dbReference>
<dbReference type="SUPFAM" id="SSF53448">
    <property type="entry name" value="Nucleotide-diphospho-sugar transferases"/>
    <property type="match status" value="1"/>
</dbReference>
<dbReference type="Pfam" id="PF00535">
    <property type="entry name" value="Glycos_transf_2"/>
    <property type="match status" value="1"/>
</dbReference>
<evidence type="ECO:0000259" key="1">
    <source>
        <dbReference type="Pfam" id="PF00535"/>
    </source>
</evidence>
<evidence type="ECO:0000259" key="2">
    <source>
        <dbReference type="Pfam" id="PF13847"/>
    </source>
</evidence>
<dbReference type="InterPro" id="IPR029063">
    <property type="entry name" value="SAM-dependent_MTases_sf"/>
</dbReference>
<proteinExistence type="predicted"/>
<sequence length="464" mass="52586">MIDRRAFYEQRAPCRLRETNRYYQQSLRNHYGFLVPPGLRVLEVGCGVGDLLAAVKPSKGVGIDFSEGMVKLARERHPDLEFKVADAAEFSSTEKFDYIILSDLVNDLPDVQGVLEHLKKVSHSGTRLVLNFFNNLWRPILGGAEKMGAKAPTLLQNWLSLDDMTNLLHLAGWEGIRTETRLLWPAGTPLVAPLINRWIAPFLPHFCVTVVVVARLKSQPDSRPQYKCSVVIPARNEAGNIEAAVQRTPEMGLGTEIIFIEGHSKDNTWEEIQRVAVKYPQREIKVLKQQTKGKGGAVREAFAAATGDILFILDADLTMPPEELPKFYEAARSGTAEFVNGVRLVYPMEDEAMQFLNMLANKAFGLTFSWLLGQNIKDTLCGTKVLFRSDYELIAKNRSYFGDFDPFGDFDLIFGAAKLNLRMVDLPIRYRARTYGETNIHRWSHGWLLLRMVMFAARRMKFLK</sequence>
<dbReference type="SUPFAM" id="SSF53335">
    <property type="entry name" value="S-adenosyl-L-methionine-dependent methyltransferases"/>
    <property type="match status" value="1"/>
</dbReference>
<dbReference type="InterPro" id="IPR029044">
    <property type="entry name" value="Nucleotide-diphossugar_trans"/>
</dbReference>
<dbReference type="Gene3D" id="3.90.550.10">
    <property type="entry name" value="Spore Coat Polysaccharide Biosynthesis Protein SpsA, Chain A"/>
    <property type="match status" value="1"/>
</dbReference>
<dbReference type="RefSeq" id="WP_007417466.1">
    <property type="nucleotide sequence ID" value="NZ_ABOX02000042.1"/>
</dbReference>
<dbReference type="InterPro" id="IPR025714">
    <property type="entry name" value="Methyltranfer_dom"/>
</dbReference>
<feature type="domain" description="Methyltransferase" evidence="2">
    <location>
        <begin position="38"/>
        <end position="134"/>
    </location>
</feature>
<keyword evidence="3" id="KW-0808">Transferase</keyword>
<reference evidence="3 4" key="1">
    <citation type="journal article" date="2011" name="J. Bacteriol.">
        <title>Genome sequence of 'Pedosphaera parvula' Ellin514, an aerobic Verrucomicrobial isolate from pasture soil.</title>
        <authorList>
            <person name="Kant R."/>
            <person name="van Passel M.W."/>
            <person name="Sangwan P."/>
            <person name="Palva A."/>
            <person name="Lucas S."/>
            <person name="Copeland A."/>
            <person name="Lapidus A."/>
            <person name="Glavina Del Rio T."/>
            <person name="Dalin E."/>
            <person name="Tice H."/>
            <person name="Bruce D."/>
            <person name="Goodwin L."/>
            <person name="Pitluck S."/>
            <person name="Chertkov O."/>
            <person name="Larimer F.W."/>
            <person name="Land M.L."/>
            <person name="Hauser L."/>
            <person name="Brettin T.S."/>
            <person name="Detter J.C."/>
            <person name="Han S."/>
            <person name="de Vos W.M."/>
            <person name="Janssen P.H."/>
            <person name="Smidt H."/>
        </authorList>
    </citation>
    <scope>NUCLEOTIDE SEQUENCE [LARGE SCALE GENOMIC DNA]</scope>
    <source>
        <strain evidence="3 4">Ellin514</strain>
    </source>
</reference>
<dbReference type="InterPro" id="IPR050256">
    <property type="entry name" value="Glycosyltransferase_2"/>
</dbReference>
<dbReference type="InterPro" id="IPR001173">
    <property type="entry name" value="Glyco_trans_2-like"/>
</dbReference>
<evidence type="ECO:0000313" key="4">
    <source>
        <dbReference type="Proteomes" id="UP000003688"/>
    </source>
</evidence>
<name>B9XNT0_PEDPL</name>
<dbReference type="Proteomes" id="UP000003688">
    <property type="component" value="Unassembled WGS sequence"/>
</dbReference>
<accession>B9XNT0</accession>
<dbReference type="CDD" id="cd02440">
    <property type="entry name" value="AdoMet_MTases"/>
    <property type="match status" value="1"/>
</dbReference>
<dbReference type="OrthoDB" id="9806525at2"/>
<dbReference type="GO" id="GO:0016740">
    <property type="term" value="F:transferase activity"/>
    <property type="evidence" value="ECO:0007669"/>
    <property type="project" value="UniProtKB-KW"/>
</dbReference>
<comment type="caution">
    <text evidence="3">The sequence shown here is derived from an EMBL/GenBank/DDBJ whole genome shotgun (WGS) entry which is preliminary data.</text>
</comment>
<keyword evidence="4" id="KW-1185">Reference proteome</keyword>
<dbReference type="AlphaFoldDB" id="B9XNT0"/>
<feature type="domain" description="Glycosyltransferase 2-like" evidence="1">
    <location>
        <begin position="229"/>
        <end position="358"/>
    </location>
</feature>
<protein>
    <submittedName>
        <fullName evidence="3">Glycosyl transferase family 2</fullName>
    </submittedName>
</protein>
<dbReference type="STRING" id="320771.Cflav_PD1230"/>
<dbReference type="Gene3D" id="3.40.50.150">
    <property type="entry name" value="Vaccinia Virus protein VP39"/>
    <property type="match status" value="1"/>
</dbReference>
<gene>
    <name evidence="3" type="ORF">Cflav_PD1230</name>
</gene>
<dbReference type="Pfam" id="PF13847">
    <property type="entry name" value="Methyltransf_31"/>
    <property type="match status" value="1"/>
</dbReference>